<evidence type="ECO:0000256" key="1">
    <source>
        <dbReference type="ARBA" id="ARBA00011047"/>
    </source>
</evidence>
<comment type="function">
    <text evidence="4">ATP-dependent protein-folding chaperone for the eIF2 complex. Binds to the gamma subunit of the eIF2 complex which allows the subunit to assemble with the alpha and beta subunits.</text>
</comment>
<evidence type="ECO:0000256" key="4">
    <source>
        <dbReference type="ARBA" id="ARBA00045515"/>
    </source>
</evidence>
<evidence type="ECO:0000313" key="7">
    <source>
        <dbReference type="Proteomes" id="UP001158576"/>
    </source>
</evidence>
<gene>
    <name evidence="6" type="ORF">OKIOD_LOCUS14857</name>
</gene>
<dbReference type="Gene3D" id="2.60.120.10">
    <property type="entry name" value="Jelly Rolls"/>
    <property type="match status" value="1"/>
</dbReference>
<dbReference type="PANTHER" id="PTHR15323">
    <property type="entry name" value="D123 PROTEIN"/>
    <property type="match status" value="1"/>
</dbReference>
<dbReference type="SUPFAM" id="SSF51197">
    <property type="entry name" value="Clavaminate synthase-like"/>
    <property type="match status" value="1"/>
</dbReference>
<dbReference type="InterPro" id="IPR041667">
    <property type="entry name" value="Cupin_8"/>
</dbReference>
<proteinExistence type="inferred from homology"/>
<evidence type="ECO:0000313" key="6">
    <source>
        <dbReference type="EMBL" id="CAG5111820.1"/>
    </source>
</evidence>
<name>A0ABN7T8D9_OIKDI</name>
<accession>A0ABN7T8D9</accession>
<dbReference type="InterPro" id="IPR009772">
    <property type="entry name" value="CDC123"/>
</dbReference>
<sequence>MSPNEVFLLLKSSDKINHDLTYPFENCNDSDDSESPVYTLALQEFAKLAPSREFRCFIRDKKPVAICSRSTTFSDDEEDFFDEVYEELLEFLDLQIIPKVELSSFVIDVYKKEASGFLIFGFSPFGLPTWSMYFSWKELYDDEFGVEEPVYRFNDGEQVIGLSQDNRVPLDAIHISQGLDSQKLVDYMQLVKEGKLDGEGLQSMRLSPSAISLFQSATALLKRSQIEKERLKGCIVGLWKTDAFYSDLGLVYADESSVIIDEIDDPKFSPYKAIDEPGIYVFEKKLENRKCLMDLPVAPVQPEKVSMKSFEALVTEINRICKTFRKTDGNLNFKGIHEQEIIKNLYHFDGPTMDSVKFSRGLNSWQTRGAEIPKCQKVSAKDLSYDEFKHSYVERNRPVIIADAVDNWKAFDLWSKEYFLEKLEDAKIHVKLGESGVFEGPEERELWNDAEENELPEKLTKKLRFPELVMARPGHVQLEMSKIFDLFQTSLRDPNKESWTSAYIEYTPMKSSNAFSILKPDVPEIKKYFHELKLHHQNIWIGDGQTLGKMHFDEYENGLVMIKGSKQFLIYDPRDNRNLYEGHIPEARFEIEETKEGKYKLIRDGLQESTSMVMAPVNVLNPDYENFPLFKNAKPMNCTNAPKDSKSFTAHKQSRLSLGLVRIAGYSLDGRNWHQSDPVTKRQELIDEILSLISANPKMTYKLKARTNRILHDGKNIHLLDEKYWFGETSLPSERPPLGRKINLPEHISNLIFDPQIRFEAVRGFWFRPKQNKGLLLSRLGQMIVHDYGCFVTYLLQCCREYRPHWNETDVKIYETRLKDQIMQRIKSNLNVASCLDLPYISFYTFTVPLLVDSNLINCFLTHTAVNYAQDGLFLKSGPGQVSESWDDDNSEMEPEEVITENLKKLGDDDILSVYSSSSRTSWK</sequence>
<protein>
    <recommendedName>
        <fullName evidence="2">Translation initiation factor eIF2 assembly protein</fullName>
    </recommendedName>
    <alternativeName>
        <fullName evidence="3">Cell division cycle protein 123 homolog</fullName>
    </alternativeName>
</protein>
<dbReference type="Proteomes" id="UP001158576">
    <property type="component" value="Chromosome 2"/>
</dbReference>
<organism evidence="6 7">
    <name type="scientific">Oikopleura dioica</name>
    <name type="common">Tunicate</name>
    <dbReference type="NCBI Taxonomy" id="34765"/>
    <lineage>
        <taxon>Eukaryota</taxon>
        <taxon>Metazoa</taxon>
        <taxon>Chordata</taxon>
        <taxon>Tunicata</taxon>
        <taxon>Appendicularia</taxon>
        <taxon>Copelata</taxon>
        <taxon>Oikopleuridae</taxon>
        <taxon>Oikopleura</taxon>
    </lineage>
</organism>
<dbReference type="Pfam" id="PF07065">
    <property type="entry name" value="D123"/>
    <property type="match status" value="1"/>
</dbReference>
<dbReference type="InterPro" id="IPR014710">
    <property type="entry name" value="RmlC-like_jellyroll"/>
</dbReference>
<keyword evidence="7" id="KW-1185">Reference proteome</keyword>
<evidence type="ECO:0000259" key="5">
    <source>
        <dbReference type="Pfam" id="PF13621"/>
    </source>
</evidence>
<dbReference type="PANTHER" id="PTHR15323:SF6">
    <property type="entry name" value="CELL DIVISION CYCLE PROTEIN 123 HOMOLOG"/>
    <property type="match status" value="1"/>
</dbReference>
<dbReference type="EMBL" id="OU015567">
    <property type="protein sequence ID" value="CAG5111820.1"/>
    <property type="molecule type" value="Genomic_DNA"/>
</dbReference>
<evidence type="ECO:0000256" key="2">
    <source>
        <dbReference type="ARBA" id="ARBA00044080"/>
    </source>
</evidence>
<feature type="domain" description="Cupin-like" evidence="5">
    <location>
        <begin position="387"/>
        <end position="639"/>
    </location>
</feature>
<comment type="similarity">
    <text evidence="1">Belongs to the CDC123 family.</text>
</comment>
<reference evidence="6 7" key="1">
    <citation type="submission" date="2021-04" db="EMBL/GenBank/DDBJ databases">
        <authorList>
            <person name="Bliznina A."/>
        </authorList>
    </citation>
    <scope>NUCLEOTIDE SEQUENCE [LARGE SCALE GENOMIC DNA]</scope>
</reference>
<evidence type="ECO:0000256" key="3">
    <source>
        <dbReference type="ARBA" id="ARBA00044303"/>
    </source>
</evidence>
<dbReference type="Pfam" id="PF13621">
    <property type="entry name" value="Cupin_8"/>
    <property type="match status" value="1"/>
</dbReference>